<evidence type="ECO:0000313" key="3">
    <source>
        <dbReference type="Proteomes" id="UP001339911"/>
    </source>
</evidence>
<protein>
    <submittedName>
        <fullName evidence="2">Uncharacterized protein</fullName>
    </submittedName>
</protein>
<gene>
    <name evidence="2" type="ORF">V1634_28850</name>
</gene>
<dbReference type="EMBL" id="JAZGQL010000028">
    <property type="protein sequence ID" value="MEE6310857.1"/>
    <property type="molecule type" value="Genomic_DNA"/>
</dbReference>
<dbReference type="RefSeq" id="WP_331210878.1">
    <property type="nucleotide sequence ID" value="NZ_JAZGQL010000028.1"/>
</dbReference>
<feature type="region of interest" description="Disordered" evidence="1">
    <location>
        <begin position="1"/>
        <end position="62"/>
    </location>
</feature>
<sequence>MTEGAKRQGGERGAAEERSGVPVTPTEERASERPPGHPEGHEEDSRMEGYAEAKSDERNRAG</sequence>
<name>A0ABU7SLV5_9ACTN</name>
<evidence type="ECO:0000313" key="2">
    <source>
        <dbReference type="EMBL" id="MEE6310857.1"/>
    </source>
</evidence>
<proteinExistence type="predicted"/>
<keyword evidence="3" id="KW-1185">Reference proteome</keyword>
<dbReference type="Proteomes" id="UP001339911">
    <property type="component" value="Unassembled WGS sequence"/>
</dbReference>
<evidence type="ECO:0000256" key="1">
    <source>
        <dbReference type="SAM" id="MobiDB-lite"/>
    </source>
</evidence>
<comment type="caution">
    <text evidence="2">The sequence shown here is derived from an EMBL/GenBank/DDBJ whole genome shotgun (WGS) entry which is preliminary data.</text>
</comment>
<feature type="compositionally biased region" description="Basic and acidic residues" evidence="1">
    <location>
        <begin position="26"/>
        <end position="62"/>
    </location>
</feature>
<organism evidence="2 3">
    <name type="scientific">Plantactinospora veratri</name>
    <dbReference type="NCBI Taxonomy" id="1436122"/>
    <lineage>
        <taxon>Bacteria</taxon>
        <taxon>Bacillati</taxon>
        <taxon>Actinomycetota</taxon>
        <taxon>Actinomycetes</taxon>
        <taxon>Micromonosporales</taxon>
        <taxon>Micromonosporaceae</taxon>
        <taxon>Plantactinospora</taxon>
    </lineage>
</organism>
<reference evidence="2 3" key="1">
    <citation type="submission" date="2024-01" db="EMBL/GenBank/DDBJ databases">
        <title>Genome insights into Plantactinospora veratri sp. nov.</title>
        <authorList>
            <person name="Wang L."/>
        </authorList>
    </citation>
    <scope>NUCLEOTIDE SEQUENCE [LARGE SCALE GENOMIC DNA]</scope>
    <source>
        <strain evidence="2 3">NEAU-FHS4</strain>
    </source>
</reference>
<accession>A0ABU7SLV5</accession>
<feature type="compositionally biased region" description="Basic and acidic residues" evidence="1">
    <location>
        <begin position="1"/>
        <end position="19"/>
    </location>
</feature>